<sequence length="337" mass="38459">MKHLFIVFLFTLSVFHLCSSSTAAKSETSADAEPAFVQYELKGNNVTLTWQPKPALGYQITIENYEINDETLHLYYSLHFADPATNPLQVTTYPQAAMELPVTDEEIEDVQLFEVMDSYVFKEHRPPVEIKENKIWNIDFSSPVVSSAINNETVYIVDDDNNPVDTVILLANNREVKILPPEGGYEPNKLYNLYVAPSITNQNGVEMEHGFKQTFYAGLLKSDIDLNFQDGTILGPQTSQGQQEEASNEDSDTDLLISFANDGEEAEVTKPIFEEEFEIIPLTVGEEGREFIIHKTFPSSTETINEDHYFFPLQYNNPFADSMRRFFLVPYLQYLER</sequence>
<name>A0ABW0YQT6_9BACI</name>
<protein>
    <recommendedName>
        <fullName evidence="5">SbsA Ig-like domain-containing protein</fullName>
    </recommendedName>
</protein>
<gene>
    <name evidence="3" type="ORF">ACFPU1_13170</name>
</gene>
<proteinExistence type="predicted"/>
<feature type="region of interest" description="Disordered" evidence="1">
    <location>
        <begin position="231"/>
        <end position="251"/>
    </location>
</feature>
<organism evidence="3 4">
    <name type="scientific">Thalassorhabdus alkalitolerans</name>
    <dbReference type="NCBI Taxonomy" id="2282697"/>
    <lineage>
        <taxon>Bacteria</taxon>
        <taxon>Bacillati</taxon>
        <taxon>Bacillota</taxon>
        <taxon>Bacilli</taxon>
        <taxon>Bacillales</taxon>
        <taxon>Bacillaceae</taxon>
        <taxon>Thalassorhabdus</taxon>
    </lineage>
</organism>
<dbReference type="Proteomes" id="UP001596142">
    <property type="component" value="Unassembled WGS sequence"/>
</dbReference>
<reference evidence="4" key="1">
    <citation type="journal article" date="2019" name="Int. J. Syst. Evol. Microbiol.">
        <title>The Global Catalogue of Microorganisms (GCM) 10K type strain sequencing project: providing services to taxonomists for standard genome sequencing and annotation.</title>
        <authorList>
            <consortium name="The Broad Institute Genomics Platform"/>
            <consortium name="The Broad Institute Genome Sequencing Center for Infectious Disease"/>
            <person name="Wu L."/>
            <person name="Ma J."/>
        </authorList>
    </citation>
    <scope>NUCLEOTIDE SEQUENCE [LARGE SCALE GENOMIC DNA]</scope>
    <source>
        <strain evidence="4">CECT 7184</strain>
    </source>
</reference>
<feature type="signal peptide" evidence="2">
    <location>
        <begin position="1"/>
        <end position="23"/>
    </location>
</feature>
<evidence type="ECO:0000256" key="2">
    <source>
        <dbReference type="SAM" id="SignalP"/>
    </source>
</evidence>
<dbReference type="RefSeq" id="WP_385941885.1">
    <property type="nucleotide sequence ID" value="NZ_JBHSOZ010000005.1"/>
</dbReference>
<evidence type="ECO:0000313" key="3">
    <source>
        <dbReference type="EMBL" id="MFC5713735.1"/>
    </source>
</evidence>
<evidence type="ECO:0008006" key="5">
    <source>
        <dbReference type="Google" id="ProtNLM"/>
    </source>
</evidence>
<evidence type="ECO:0000256" key="1">
    <source>
        <dbReference type="SAM" id="MobiDB-lite"/>
    </source>
</evidence>
<keyword evidence="4" id="KW-1185">Reference proteome</keyword>
<feature type="chain" id="PRO_5047304258" description="SbsA Ig-like domain-containing protein" evidence="2">
    <location>
        <begin position="24"/>
        <end position="337"/>
    </location>
</feature>
<accession>A0ABW0YQT6</accession>
<evidence type="ECO:0000313" key="4">
    <source>
        <dbReference type="Proteomes" id="UP001596142"/>
    </source>
</evidence>
<comment type="caution">
    <text evidence="3">The sequence shown here is derived from an EMBL/GenBank/DDBJ whole genome shotgun (WGS) entry which is preliminary data.</text>
</comment>
<feature type="compositionally biased region" description="Polar residues" evidence="1">
    <location>
        <begin position="235"/>
        <end position="245"/>
    </location>
</feature>
<keyword evidence="2" id="KW-0732">Signal</keyword>
<dbReference type="EMBL" id="JBHSOZ010000005">
    <property type="protein sequence ID" value="MFC5713735.1"/>
    <property type="molecule type" value="Genomic_DNA"/>
</dbReference>